<keyword evidence="2" id="KW-1185">Reference proteome</keyword>
<dbReference type="PANTHER" id="PTHR28532">
    <property type="entry name" value="GEO13458P1"/>
    <property type="match status" value="1"/>
</dbReference>
<organism evidence="1 2">
    <name type="scientific">Tieghemiomyces parasiticus</name>
    <dbReference type="NCBI Taxonomy" id="78921"/>
    <lineage>
        <taxon>Eukaryota</taxon>
        <taxon>Fungi</taxon>
        <taxon>Fungi incertae sedis</taxon>
        <taxon>Zoopagomycota</taxon>
        <taxon>Kickxellomycotina</taxon>
        <taxon>Dimargaritomycetes</taxon>
        <taxon>Dimargaritales</taxon>
        <taxon>Dimargaritaceae</taxon>
        <taxon>Tieghemiomyces</taxon>
    </lineage>
</organism>
<dbReference type="AlphaFoldDB" id="A0A9W8A9K7"/>
<evidence type="ECO:0000313" key="2">
    <source>
        <dbReference type="Proteomes" id="UP001150569"/>
    </source>
</evidence>
<gene>
    <name evidence="1" type="primary">UTR4_2</name>
    <name evidence="1" type="ORF">IWQ60_003822</name>
</gene>
<dbReference type="PANTHER" id="PTHR28532:SF1">
    <property type="entry name" value="ORAL CANCER OVEREXPRESSED 1"/>
    <property type="match status" value="1"/>
</dbReference>
<dbReference type="GO" id="GO:0043874">
    <property type="term" value="F:acireductone synthase activity"/>
    <property type="evidence" value="ECO:0007669"/>
    <property type="project" value="UniProtKB-EC"/>
</dbReference>
<protein>
    <submittedName>
        <fullName evidence="1">Enolase-phosphatase E1</fullName>
        <ecNumber evidence="1">3.1.3.77</ecNumber>
    </submittedName>
</protein>
<comment type="caution">
    <text evidence="1">The sequence shown here is derived from an EMBL/GenBank/DDBJ whole genome shotgun (WGS) entry which is preliminary data.</text>
</comment>
<reference evidence="1" key="1">
    <citation type="submission" date="2022-07" db="EMBL/GenBank/DDBJ databases">
        <title>Phylogenomic reconstructions and comparative analyses of Kickxellomycotina fungi.</title>
        <authorList>
            <person name="Reynolds N.K."/>
            <person name="Stajich J.E."/>
            <person name="Barry K."/>
            <person name="Grigoriev I.V."/>
            <person name="Crous P."/>
            <person name="Smith M.E."/>
        </authorList>
    </citation>
    <scope>NUCLEOTIDE SEQUENCE</scope>
    <source>
        <strain evidence="1">RSA 861</strain>
    </source>
</reference>
<dbReference type="InterPro" id="IPR052436">
    <property type="entry name" value="LTO1_adapter"/>
</dbReference>
<dbReference type="EMBL" id="JANBPT010000171">
    <property type="protein sequence ID" value="KAJ1926414.1"/>
    <property type="molecule type" value="Genomic_DNA"/>
</dbReference>
<dbReference type="Proteomes" id="UP001150569">
    <property type="component" value="Unassembled WGS sequence"/>
</dbReference>
<keyword evidence="1" id="KW-0378">Hydrolase</keyword>
<evidence type="ECO:0000313" key="1">
    <source>
        <dbReference type="EMBL" id="KAJ1926414.1"/>
    </source>
</evidence>
<name>A0A9W8A9K7_9FUNG</name>
<dbReference type="OrthoDB" id="48036at2759"/>
<proteinExistence type="predicted"/>
<sequence length="176" mass="19219">MADSEGQSTNLVAMDHLVHLEDMFHNLGHEDGARDGARAGHLDGRDFGARKALAMGRELGFYYGVAQRWLVYLRPSASSSSSTTTTVSSPAVRNTERTRKQLTDVINLIERYPAVNDLETDFIQLIDRIRTKFKLAMVNLGSSQKYRGGGVDTTNDAVTPSPAVAAALANGKQMTF</sequence>
<accession>A0A9W8A9K7</accession>
<dbReference type="EC" id="3.1.3.77" evidence="1"/>